<organism evidence="1 2">
    <name type="scientific">Streptomyces kronopolitis</name>
    <dbReference type="NCBI Taxonomy" id="1612435"/>
    <lineage>
        <taxon>Bacteria</taxon>
        <taxon>Bacillati</taxon>
        <taxon>Actinomycetota</taxon>
        <taxon>Actinomycetes</taxon>
        <taxon>Kitasatosporales</taxon>
        <taxon>Streptomycetaceae</taxon>
        <taxon>Streptomyces</taxon>
    </lineage>
</organism>
<evidence type="ECO:0000313" key="1">
    <source>
        <dbReference type="EMBL" id="GGN61948.1"/>
    </source>
</evidence>
<accession>A0ABQ2K1G3</accession>
<proteinExistence type="predicted"/>
<evidence type="ECO:0000313" key="2">
    <source>
        <dbReference type="Proteomes" id="UP000600080"/>
    </source>
</evidence>
<dbReference type="GeneID" id="301551826"/>
<gene>
    <name evidence="1" type="ORF">GCM10012285_61530</name>
</gene>
<protein>
    <recommendedName>
        <fullName evidence="3">Secreted protein/lipoprotein</fullName>
    </recommendedName>
</protein>
<dbReference type="Proteomes" id="UP000600080">
    <property type="component" value="Unassembled WGS sequence"/>
</dbReference>
<sequence>MLTAYRALWEARTRTYAKAELDPAVARHAANTALSNVKLTLAYYQDHGTVMRGTPRIAPKVTAVNTTAKPAKAVLTDCVDTRDYTEVNRKTGKKVPVGDGPRRHVYNATAVRVDGSWRIWTTTIERDRTC</sequence>
<keyword evidence="2" id="KW-1185">Reference proteome</keyword>
<dbReference type="EMBL" id="BMND01000044">
    <property type="protein sequence ID" value="GGN61948.1"/>
    <property type="molecule type" value="Genomic_DNA"/>
</dbReference>
<dbReference type="RefSeq" id="WP_189103641.1">
    <property type="nucleotide sequence ID" value="NZ_BMND01000044.1"/>
</dbReference>
<name>A0ABQ2K1G3_9ACTN</name>
<reference evidence="2" key="1">
    <citation type="journal article" date="2019" name="Int. J. Syst. Evol. Microbiol.">
        <title>The Global Catalogue of Microorganisms (GCM) 10K type strain sequencing project: providing services to taxonomists for standard genome sequencing and annotation.</title>
        <authorList>
            <consortium name="The Broad Institute Genomics Platform"/>
            <consortium name="The Broad Institute Genome Sequencing Center for Infectious Disease"/>
            <person name="Wu L."/>
            <person name="Ma J."/>
        </authorList>
    </citation>
    <scope>NUCLEOTIDE SEQUENCE [LARGE SCALE GENOMIC DNA]</scope>
    <source>
        <strain evidence="2">CGMCC 4.7323</strain>
    </source>
</reference>
<comment type="caution">
    <text evidence="1">The sequence shown here is derived from an EMBL/GenBank/DDBJ whole genome shotgun (WGS) entry which is preliminary data.</text>
</comment>
<evidence type="ECO:0008006" key="3">
    <source>
        <dbReference type="Google" id="ProtNLM"/>
    </source>
</evidence>